<gene>
    <name evidence="2" type="ORF">RL74_18225</name>
</gene>
<dbReference type="EMBL" id="JXNZ01000183">
    <property type="protein sequence ID" value="KIQ57957.1"/>
    <property type="molecule type" value="Genomic_DNA"/>
</dbReference>
<protein>
    <submittedName>
        <fullName evidence="2">DNA-binding protein</fullName>
    </submittedName>
</protein>
<evidence type="ECO:0000313" key="2">
    <source>
        <dbReference type="EMBL" id="KIQ57957.1"/>
    </source>
</evidence>
<reference evidence="2 3" key="1">
    <citation type="submission" date="2015-01" db="EMBL/GenBank/DDBJ databases">
        <title>Draft Genome Sequence of the Biocontrol and Plant Growth-Promoting Rhizobacteria (PGPR) Pseudomonas fluorescens UM270.</title>
        <authorList>
            <person name="Hernandez-Salmeron J.E."/>
            <person name="Santoyo G."/>
            <person name="Moreno-Hagelsieb G."/>
            <person name="Hernandez-Leon R."/>
        </authorList>
    </citation>
    <scope>NUCLEOTIDE SEQUENCE [LARGE SCALE GENOMIC DNA]</scope>
    <source>
        <strain evidence="2 3">UM270</strain>
    </source>
</reference>
<dbReference type="PATRIC" id="fig|294.124.peg.3755"/>
<sequence>MPKTIYKPEHAVLLTLLKKHRKAAGLTQVQCSKALGRPQSFMSDVESGTRRLDIVQLRDLCKVLGIGLAGLIAEFEGALEKGSLDTQCLPNCRTSC</sequence>
<accession>A0A0D0PB83</accession>
<dbReference type="AlphaFoldDB" id="A0A0D0PB83"/>
<dbReference type="RefSeq" id="WP_042731196.1">
    <property type="nucleotide sequence ID" value="NZ_JXNZ01000183.1"/>
</dbReference>
<dbReference type="InterPro" id="IPR001387">
    <property type="entry name" value="Cro/C1-type_HTH"/>
</dbReference>
<dbReference type="GO" id="GO:0003677">
    <property type="term" value="F:DNA binding"/>
    <property type="evidence" value="ECO:0007669"/>
    <property type="project" value="UniProtKB-KW"/>
</dbReference>
<dbReference type="InterPro" id="IPR010982">
    <property type="entry name" value="Lambda_DNA-bd_dom_sf"/>
</dbReference>
<proteinExistence type="predicted"/>
<dbReference type="Proteomes" id="UP000032101">
    <property type="component" value="Unassembled WGS sequence"/>
</dbReference>
<dbReference type="PROSITE" id="PS50943">
    <property type="entry name" value="HTH_CROC1"/>
    <property type="match status" value="1"/>
</dbReference>
<evidence type="ECO:0000313" key="3">
    <source>
        <dbReference type="Proteomes" id="UP000032101"/>
    </source>
</evidence>
<dbReference type="CDD" id="cd00093">
    <property type="entry name" value="HTH_XRE"/>
    <property type="match status" value="1"/>
</dbReference>
<evidence type="ECO:0000259" key="1">
    <source>
        <dbReference type="PROSITE" id="PS50943"/>
    </source>
</evidence>
<dbReference type="SMART" id="SM00530">
    <property type="entry name" value="HTH_XRE"/>
    <property type="match status" value="1"/>
</dbReference>
<dbReference type="Gene3D" id="1.10.260.40">
    <property type="entry name" value="lambda repressor-like DNA-binding domains"/>
    <property type="match status" value="1"/>
</dbReference>
<keyword evidence="2" id="KW-0238">DNA-binding</keyword>
<dbReference type="OrthoDB" id="9803379at2"/>
<feature type="domain" description="HTH cro/C1-type" evidence="1">
    <location>
        <begin position="17"/>
        <end position="71"/>
    </location>
</feature>
<comment type="caution">
    <text evidence="2">The sequence shown here is derived from an EMBL/GenBank/DDBJ whole genome shotgun (WGS) entry which is preliminary data.</text>
</comment>
<name>A0A0D0PB83_PSEFL</name>
<dbReference type="SUPFAM" id="SSF47413">
    <property type="entry name" value="lambda repressor-like DNA-binding domains"/>
    <property type="match status" value="1"/>
</dbReference>
<organism evidence="2 3">
    <name type="scientific">Pseudomonas fluorescens</name>
    <dbReference type="NCBI Taxonomy" id="294"/>
    <lineage>
        <taxon>Bacteria</taxon>
        <taxon>Pseudomonadati</taxon>
        <taxon>Pseudomonadota</taxon>
        <taxon>Gammaproteobacteria</taxon>
        <taxon>Pseudomonadales</taxon>
        <taxon>Pseudomonadaceae</taxon>
        <taxon>Pseudomonas</taxon>
    </lineage>
</organism>
<dbReference type="Pfam" id="PF13560">
    <property type="entry name" value="HTH_31"/>
    <property type="match status" value="1"/>
</dbReference>